<sequence>MEDIDTLQLQFAIAGIINGLVHLTILIATIIMLAKKRSIATFLLLVGSILNSIGFAGGFIYNAIAAKNGTEALLSAQVTLAFFNAFSYFIFGIGLLLLSINVFKRHNSK</sequence>
<evidence type="ECO:0000313" key="2">
    <source>
        <dbReference type="EMBL" id="MCL6295997.1"/>
    </source>
</evidence>
<dbReference type="Proteomes" id="UP001165381">
    <property type="component" value="Unassembled WGS sequence"/>
</dbReference>
<dbReference type="RefSeq" id="WP_249973523.1">
    <property type="nucleotide sequence ID" value="NZ_JAMFLZ010000005.1"/>
</dbReference>
<keyword evidence="1" id="KW-0812">Transmembrane</keyword>
<feature type="transmembrane region" description="Helical" evidence="1">
    <location>
        <begin position="81"/>
        <end position="103"/>
    </location>
</feature>
<feature type="transmembrane region" description="Helical" evidence="1">
    <location>
        <begin position="41"/>
        <end position="61"/>
    </location>
</feature>
<evidence type="ECO:0000313" key="3">
    <source>
        <dbReference type="Proteomes" id="UP001165381"/>
    </source>
</evidence>
<dbReference type="EMBL" id="JAMFLZ010000005">
    <property type="protein sequence ID" value="MCL6295997.1"/>
    <property type="molecule type" value="Genomic_DNA"/>
</dbReference>
<protein>
    <submittedName>
        <fullName evidence="2">Uncharacterized protein</fullName>
    </submittedName>
</protein>
<accession>A0ABT0QG77</accession>
<keyword evidence="1" id="KW-1133">Transmembrane helix</keyword>
<reference evidence="2" key="1">
    <citation type="submission" date="2022-05" db="EMBL/GenBank/DDBJ databases">
        <authorList>
            <person name="Park J.-S."/>
        </authorList>
    </citation>
    <scope>NUCLEOTIDE SEQUENCE</scope>
    <source>
        <strain evidence="2">2012CJ34-3</strain>
    </source>
</reference>
<gene>
    <name evidence="2" type="ORF">M3P09_13380</name>
</gene>
<organism evidence="2 3">
    <name type="scientific">Jejuia spongiicola</name>
    <dbReference type="NCBI Taxonomy" id="2942207"/>
    <lineage>
        <taxon>Bacteria</taxon>
        <taxon>Pseudomonadati</taxon>
        <taxon>Bacteroidota</taxon>
        <taxon>Flavobacteriia</taxon>
        <taxon>Flavobacteriales</taxon>
        <taxon>Flavobacteriaceae</taxon>
        <taxon>Jejuia</taxon>
    </lineage>
</organism>
<comment type="caution">
    <text evidence="2">The sequence shown here is derived from an EMBL/GenBank/DDBJ whole genome shotgun (WGS) entry which is preliminary data.</text>
</comment>
<keyword evidence="1" id="KW-0472">Membrane</keyword>
<name>A0ABT0QG77_9FLAO</name>
<proteinExistence type="predicted"/>
<feature type="transmembrane region" description="Helical" evidence="1">
    <location>
        <begin position="12"/>
        <end position="34"/>
    </location>
</feature>
<keyword evidence="3" id="KW-1185">Reference proteome</keyword>
<evidence type="ECO:0000256" key="1">
    <source>
        <dbReference type="SAM" id="Phobius"/>
    </source>
</evidence>